<sequence>MRSLSMKCSASAPAFAIHRRSLGPSACVGSGAGNSGMPPPRARNRTGAADEPDPEDKDPMVKAAKIQAAGAIAQGTLIGGLIGGSMFFGFYVLANAVRGVPGGLLESLRNILLEHGLTIAGGLVTVLAYANAAPMVAAASGVVAVGASPLGRQMLKSGLRRQPAAR</sequence>
<keyword evidence="2" id="KW-1133">Transmembrane helix</keyword>
<accession>A0A835W9D0</accession>
<proteinExistence type="predicted"/>
<protein>
    <submittedName>
        <fullName evidence="3">Uncharacterized protein</fullName>
    </submittedName>
</protein>
<evidence type="ECO:0000256" key="1">
    <source>
        <dbReference type="SAM" id="MobiDB-lite"/>
    </source>
</evidence>
<gene>
    <name evidence="3" type="ORF">HYH02_010065</name>
</gene>
<feature type="transmembrane region" description="Helical" evidence="2">
    <location>
        <begin position="75"/>
        <end position="97"/>
    </location>
</feature>
<feature type="transmembrane region" description="Helical" evidence="2">
    <location>
        <begin position="117"/>
        <end position="147"/>
    </location>
</feature>
<keyword evidence="4" id="KW-1185">Reference proteome</keyword>
<keyword evidence="2" id="KW-0812">Transmembrane</keyword>
<evidence type="ECO:0000313" key="4">
    <source>
        <dbReference type="Proteomes" id="UP000613740"/>
    </source>
</evidence>
<dbReference type="Proteomes" id="UP000613740">
    <property type="component" value="Unassembled WGS sequence"/>
</dbReference>
<evidence type="ECO:0000256" key="2">
    <source>
        <dbReference type="SAM" id="Phobius"/>
    </source>
</evidence>
<keyword evidence="2" id="KW-0472">Membrane</keyword>
<dbReference type="AlphaFoldDB" id="A0A835W9D0"/>
<organism evidence="3 4">
    <name type="scientific">Chlamydomonas schloesseri</name>
    <dbReference type="NCBI Taxonomy" id="2026947"/>
    <lineage>
        <taxon>Eukaryota</taxon>
        <taxon>Viridiplantae</taxon>
        <taxon>Chlorophyta</taxon>
        <taxon>core chlorophytes</taxon>
        <taxon>Chlorophyceae</taxon>
        <taxon>CS clade</taxon>
        <taxon>Chlamydomonadales</taxon>
        <taxon>Chlamydomonadaceae</taxon>
        <taxon>Chlamydomonas</taxon>
    </lineage>
</organism>
<reference evidence="3" key="1">
    <citation type="journal article" date="2020" name="bioRxiv">
        <title>Comparative genomics of Chlamydomonas.</title>
        <authorList>
            <person name="Craig R.J."/>
            <person name="Hasan A.R."/>
            <person name="Ness R.W."/>
            <person name="Keightley P.D."/>
        </authorList>
    </citation>
    <scope>NUCLEOTIDE SEQUENCE</scope>
    <source>
        <strain evidence="3">CCAP 11/173</strain>
    </source>
</reference>
<feature type="region of interest" description="Disordered" evidence="1">
    <location>
        <begin position="28"/>
        <end position="58"/>
    </location>
</feature>
<evidence type="ECO:0000313" key="3">
    <source>
        <dbReference type="EMBL" id="KAG2441221.1"/>
    </source>
</evidence>
<dbReference type="EMBL" id="JAEHOD010000036">
    <property type="protein sequence ID" value="KAG2441221.1"/>
    <property type="molecule type" value="Genomic_DNA"/>
</dbReference>
<comment type="caution">
    <text evidence="3">The sequence shown here is derived from an EMBL/GenBank/DDBJ whole genome shotgun (WGS) entry which is preliminary data.</text>
</comment>
<name>A0A835W9D0_9CHLO</name>